<dbReference type="InterPro" id="IPR013097">
    <property type="entry name" value="Dabb"/>
</dbReference>
<dbReference type="PROSITE" id="PS51502">
    <property type="entry name" value="S_R_A_B_BARREL"/>
    <property type="match status" value="1"/>
</dbReference>
<reference evidence="2 3" key="1">
    <citation type="submission" date="2017-03" db="EMBL/GenBank/DDBJ databases">
        <title>The genome sequence of Candidatus Rickettsiella viridis.</title>
        <authorList>
            <person name="Nikoh N."/>
            <person name="Tsuchida T."/>
            <person name="Yamaguchi K."/>
            <person name="Maeda T."/>
            <person name="Shigenobu S."/>
            <person name="Fukatsu T."/>
        </authorList>
    </citation>
    <scope>NUCLEOTIDE SEQUENCE [LARGE SCALE GENOMIC DNA]</scope>
    <source>
        <strain evidence="2 3">Ap-RA04</strain>
    </source>
</reference>
<accession>A0A2Z5UVD7</accession>
<name>A0A2Z5UVD7_9COXI</name>
<keyword evidence="3" id="KW-1185">Reference proteome</keyword>
<dbReference type="RefSeq" id="WP_172593963.1">
    <property type="nucleotide sequence ID" value="NZ_AP018005.1"/>
</dbReference>
<feature type="domain" description="Stress-response A/B barrel" evidence="1">
    <location>
        <begin position="15"/>
        <end position="110"/>
    </location>
</feature>
<dbReference type="SMART" id="SM00886">
    <property type="entry name" value="Dabb"/>
    <property type="match status" value="1"/>
</dbReference>
<evidence type="ECO:0000313" key="2">
    <source>
        <dbReference type="EMBL" id="BBB14981.1"/>
    </source>
</evidence>
<evidence type="ECO:0000313" key="3">
    <source>
        <dbReference type="Proteomes" id="UP000282483"/>
    </source>
</evidence>
<sequence>MLQLSKPLPIDKLQTNHIVFLPFKENCSDLVITEAFSLLKNLFDTLCGISSFQYGKCADLSLDKNYIFEMAFTDCVARDHYLTHDTHIKAAEFIIPLLKNGKQSIIAFDYLKHKKFLDIHRSQFFKSATVTHTANDPCPLDEGVIYKK</sequence>
<dbReference type="InterPro" id="IPR011008">
    <property type="entry name" value="Dimeric_a/b-barrel"/>
</dbReference>
<gene>
    <name evidence="2" type="ORF">RVIR1_04700</name>
</gene>
<dbReference type="Gene3D" id="3.30.70.100">
    <property type="match status" value="1"/>
</dbReference>
<dbReference type="EMBL" id="AP018005">
    <property type="protein sequence ID" value="BBB14981.1"/>
    <property type="molecule type" value="Genomic_DNA"/>
</dbReference>
<dbReference type="AlphaFoldDB" id="A0A2Z5UVD7"/>
<dbReference type="SUPFAM" id="SSF54909">
    <property type="entry name" value="Dimeric alpha+beta barrel"/>
    <property type="match status" value="1"/>
</dbReference>
<dbReference type="KEGG" id="rvi:RVIR1_04700"/>
<dbReference type="Proteomes" id="UP000282483">
    <property type="component" value="Chromosome"/>
</dbReference>
<dbReference type="Pfam" id="PF07876">
    <property type="entry name" value="Dabb"/>
    <property type="match status" value="1"/>
</dbReference>
<proteinExistence type="predicted"/>
<protein>
    <submittedName>
        <fullName evidence="2">Stress responsive A/B barrel domain protein</fullName>
    </submittedName>
</protein>
<evidence type="ECO:0000259" key="1">
    <source>
        <dbReference type="PROSITE" id="PS51502"/>
    </source>
</evidence>
<organism evidence="2 3">
    <name type="scientific">Candidatus Rickettsiella viridis</name>
    <dbReference type="NCBI Taxonomy" id="676208"/>
    <lineage>
        <taxon>Bacteria</taxon>
        <taxon>Pseudomonadati</taxon>
        <taxon>Pseudomonadota</taxon>
        <taxon>Gammaproteobacteria</taxon>
        <taxon>Legionellales</taxon>
        <taxon>Coxiellaceae</taxon>
        <taxon>Rickettsiella</taxon>
    </lineage>
</organism>